<keyword evidence="1" id="KW-0732">Signal</keyword>
<protein>
    <submittedName>
        <fullName evidence="2">LPS export ABC transporter protein LptC</fullName>
    </submittedName>
</protein>
<dbReference type="InterPro" id="IPR010664">
    <property type="entry name" value="LipoPS_assembly_LptC-rel"/>
</dbReference>
<proteinExistence type="predicted"/>
<name>A0A4Q7PHX3_9FLAO</name>
<evidence type="ECO:0000256" key="1">
    <source>
        <dbReference type="SAM" id="SignalP"/>
    </source>
</evidence>
<feature type="signal peptide" evidence="1">
    <location>
        <begin position="1"/>
        <end position="17"/>
    </location>
</feature>
<dbReference type="GO" id="GO:0005886">
    <property type="term" value="C:plasma membrane"/>
    <property type="evidence" value="ECO:0007669"/>
    <property type="project" value="InterPro"/>
</dbReference>
<dbReference type="AlphaFoldDB" id="A0A4Q7PHX3"/>
<reference evidence="2 3" key="1">
    <citation type="submission" date="2019-02" db="EMBL/GenBank/DDBJ databases">
        <title>Genomic Encyclopedia of Type Strains, Phase IV (KMG-IV): sequencing the most valuable type-strain genomes for metagenomic binning, comparative biology and taxonomic classification.</title>
        <authorList>
            <person name="Goeker M."/>
        </authorList>
    </citation>
    <scope>NUCLEOTIDE SEQUENCE [LARGE SCALE GENOMIC DNA]</scope>
    <source>
        <strain evidence="2 3">DSM 17196</strain>
    </source>
</reference>
<dbReference type="Pfam" id="PF06835">
    <property type="entry name" value="LptC"/>
    <property type="match status" value="1"/>
</dbReference>
<dbReference type="Proteomes" id="UP000292262">
    <property type="component" value="Unassembled WGS sequence"/>
</dbReference>
<dbReference type="GO" id="GO:0015221">
    <property type="term" value="F:lipopolysaccharide transmembrane transporter activity"/>
    <property type="evidence" value="ECO:0007669"/>
    <property type="project" value="InterPro"/>
</dbReference>
<keyword evidence="3" id="KW-1185">Reference proteome</keyword>
<comment type="caution">
    <text evidence="2">The sequence shown here is derived from an EMBL/GenBank/DDBJ whole genome shotgun (WGS) entry which is preliminary data.</text>
</comment>
<accession>A0A4Q7PHX3</accession>
<feature type="chain" id="PRO_5020810844" evidence="1">
    <location>
        <begin position="18"/>
        <end position="185"/>
    </location>
</feature>
<dbReference type="InterPro" id="IPR026265">
    <property type="entry name" value="LptC"/>
</dbReference>
<evidence type="ECO:0000313" key="3">
    <source>
        <dbReference type="Proteomes" id="UP000292262"/>
    </source>
</evidence>
<organism evidence="2 3">
    <name type="scientific">Aquimarina brevivitae</name>
    <dbReference type="NCBI Taxonomy" id="323412"/>
    <lineage>
        <taxon>Bacteria</taxon>
        <taxon>Pseudomonadati</taxon>
        <taxon>Bacteroidota</taxon>
        <taxon>Flavobacteriia</taxon>
        <taxon>Flavobacteriales</taxon>
        <taxon>Flavobacteriaceae</taxon>
        <taxon>Aquimarina</taxon>
    </lineage>
</organism>
<dbReference type="EMBL" id="SGXE01000001">
    <property type="protein sequence ID" value="RZS99787.1"/>
    <property type="molecule type" value="Genomic_DNA"/>
</dbReference>
<dbReference type="RefSeq" id="WP_130285604.1">
    <property type="nucleotide sequence ID" value="NZ_SGXE01000001.1"/>
</dbReference>
<sequence length="185" mass="21040">MNKKPYRIIINFVTALAVTLFFSCHDNKQTTTNPEVFKNTPEGEAFNVNLKYTDSGRLMAVLKSPKILNFNNKSFGYWEFPDGVVLDIIDEEGKVSVIKADFAISYPQTNLIDMRGNVDILTADSTRLKAQQLYWDQEANWIFTDYPYTSILPDGTINEGDGFDANQDFTILNSRINEGVLFIKD</sequence>
<dbReference type="PROSITE" id="PS51257">
    <property type="entry name" value="PROKAR_LIPOPROTEIN"/>
    <property type="match status" value="1"/>
</dbReference>
<dbReference type="OrthoDB" id="1427074at2"/>
<evidence type="ECO:0000313" key="2">
    <source>
        <dbReference type="EMBL" id="RZS99787.1"/>
    </source>
</evidence>
<gene>
    <name evidence="2" type="ORF">EV197_1014</name>
</gene>
<dbReference type="NCBIfam" id="TIGR04409">
    <property type="entry name" value="LptC_YrbK"/>
    <property type="match status" value="1"/>
</dbReference>